<dbReference type="AlphaFoldDB" id="A0A9N9RH44"/>
<feature type="coiled-coil region" evidence="1">
    <location>
        <begin position="375"/>
        <end position="402"/>
    </location>
</feature>
<dbReference type="Proteomes" id="UP001153620">
    <property type="component" value="Chromosome 1"/>
</dbReference>
<proteinExistence type="predicted"/>
<dbReference type="EMBL" id="OU895877">
    <property type="protein sequence ID" value="CAG9797846.1"/>
    <property type="molecule type" value="Genomic_DNA"/>
</dbReference>
<accession>A0A9N9RH44</accession>
<evidence type="ECO:0000313" key="4">
    <source>
        <dbReference type="Proteomes" id="UP001153620"/>
    </source>
</evidence>
<gene>
    <name evidence="3" type="ORF">CHIRRI_LOCUS832</name>
</gene>
<evidence type="ECO:0000256" key="2">
    <source>
        <dbReference type="SAM" id="MobiDB-lite"/>
    </source>
</evidence>
<organism evidence="3 4">
    <name type="scientific">Chironomus riparius</name>
    <dbReference type="NCBI Taxonomy" id="315576"/>
    <lineage>
        <taxon>Eukaryota</taxon>
        <taxon>Metazoa</taxon>
        <taxon>Ecdysozoa</taxon>
        <taxon>Arthropoda</taxon>
        <taxon>Hexapoda</taxon>
        <taxon>Insecta</taxon>
        <taxon>Pterygota</taxon>
        <taxon>Neoptera</taxon>
        <taxon>Endopterygota</taxon>
        <taxon>Diptera</taxon>
        <taxon>Nematocera</taxon>
        <taxon>Chironomoidea</taxon>
        <taxon>Chironomidae</taxon>
        <taxon>Chironominae</taxon>
        <taxon>Chironomus</taxon>
    </lineage>
</organism>
<reference evidence="3" key="1">
    <citation type="submission" date="2022-01" db="EMBL/GenBank/DDBJ databases">
        <authorList>
            <person name="King R."/>
        </authorList>
    </citation>
    <scope>NUCLEOTIDE SEQUENCE</scope>
</reference>
<protein>
    <recommendedName>
        <fullName evidence="5">MATH domain-containing protein</fullName>
    </recommendedName>
</protein>
<name>A0A9N9RH44_9DIPT</name>
<evidence type="ECO:0000313" key="3">
    <source>
        <dbReference type="EMBL" id="CAG9797846.1"/>
    </source>
</evidence>
<feature type="region of interest" description="Disordered" evidence="2">
    <location>
        <begin position="449"/>
        <end position="484"/>
    </location>
</feature>
<feature type="region of interest" description="Disordered" evidence="2">
    <location>
        <begin position="215"/>
        <end position="306"/>
    </location>
</feature>
<feature type="compositionally biased region" description="Acidic residues" evidence="2">
    <location>
        <begin position="236"/>
        <end position="293"/>
    </location>
</feature>
<feature type="compositionally biased region" description="Polar residues" evidence="2">
    <location>
        <begin position="219"/>
        <end position="235"/>
    </location>
</feature>
<evidence type="ECO:0000256" key="1">
    <source>
        <dbReference type="SAM" id="Coils"/>
    </source>
</evidence>
<keyword evidence="1" id="KW-0175">Coiled coil</keyword>
<reference evidence="3" key="2">
    <citation type="submission" date="2022-10" db="EMBL/GenBank/DDBJ databases">
        <authorList>
            <consortium name="ENA_rothamsted_submissions"/>
            <consortium name="culmorum"/>
            <person name="King R."/>
        </authorList>
    </citation>
    <scope>NUCLEOTIDE SEQUENCE</scope>
</reference>
<sequence length="662" mass="74826">MMNQPIEMKEFSAESEFDWNLTILAKSDWDKNFIVMSDEVDFKEAEAKWSLQLSSCSWGTSSIFVVSRFFLKKVNFDKNAKFKFEILLKDGTILTSPLFTIMNPTFEYQMQQYIPVQEGDKLEITSKVTFFTLKFYKDLPPFALKGLNDALEAMNKADKEAEDVKRAFKALNDALGSMTFNYETQKTLEFVNHLQSELEEAKKMQEPLIDANEAEVDSLTESGPQNDSSESQIEAESSDGELDDTVEGELDEELDEEQENSSDGELDDTIEGELLDTSDGELDEATDEELVEAPEEKQNQKQDVATDGKIIEALEEEQDEEFDAELSEIDAINNVDETAKAFNAVLQAIIWAEDEARIVSAFSELMKTSINPKLAERLTEEAHKAINNAQKAEKKINDATIDVNEPQEDTDDADFDHCSDAEIAGDVQDVKKVKEVVFEEDFDHCLDVETPHELQITQKPQVDTQDEQTAKGHQKDAIKTKHSAKIDDMSDDDFDNCSENGATPKIYRSEATIKVHCHEGNCTKPPTEDEEDSESSFSIELPVFGKVTLPTSDPCDQDLLNEISNIYLENMKMIADASAALLIFAAKNENKKLLEDCTAALAAQMNLKNFFEIWQVGYKLKINELKDMVIKFATNNSFKAWYHQSISPHMMHDYVNSFPKSQ</sequence>
<feature type="coiled-coil region" evidence="1">
    <location>
        <begin position="144"/>
        <end position="174"/>
    </location>
</feature>
<evidence type="ECO:0008006" key="5">
    <source>
        <dbReference type="Google" id="ProtNLM"/>
    </source>
</evidence>
<feature type="compositionally biased region" description="Basic and acidic residues" evidence="2">
    <location>
        <begin position="294"/>
        <end position="306"/>
    </location>
</feature>
<keyword evidence="4" id="KW-1185">Reference proteome</keyword>
<feature type="compositionally biased region" description="Basic and acidic residues" evidence="2">
    <location>
        <begin position="468"/>
        <end position="484"/>
    </location>
</feature>